<evidence type="ECO:0000256" key="9">
    <source>
        <dbReference type="SAM" id="MobiDB-lite"/>
    </source>
</evidence>
<dbReference type="Pfam" id="PF09341">
    <property type="entry name" value="Pcc1"/>
    <property type="match status" value="1"/>
</dbReference>
<evidence type="ECO:0000313" key="10">
    <source>
        <dbReference type="EMBL" id="CAD6185937.1"/>
    </source>
</evidence>
<dbReference type="GO" id="GO:0008033">
    <property type="term" value="P:tRNA processing"/>
    <property type="evidence" value="ECO:0007669"/>
    <property type="project" value="UniProtKB-KW"/>
</dbReference>
<keyword evidence="11" id="KW-1185">Reference proteome</keyword>
<gene>
    <name evidence="10" type="ORF">CAUJ_LOCUS1856</name>
</gene>
<name>A0A8S1GQH4_9PELO</name>
<protein>
    <recommendedName>
        <fullName evidence="8">L antigen family member 3</fullName>
    </recommendedName>
</protein>
<comment type="caution">
    <text evidence="10">The sequence shown here is derived from an EMBL/GenBank/DDBJ whole genome shotgun (WGS) entry which is preliminary data.</text>
</comment>
<dbReference type="GO" id="GO:0005634">
    <property type="term" value="C:nucleus"/>
    <property type="evidence" value="ECO:0007669"/>
    <property type="project" value="UniProtKB-SubCell"/>
</dbReference>
<dbReference type="GO" id="GO:0005737">
    <property type="term" value="C:cytoplasm"/>
    <property type="evidence" value="ECO:0007669"/>
    <property type="project" value="UniProtKB-SubCell"/>
</dbReference>
<keyword evidence="5" id="KW-0819">tRNA processing</keyword>
<organism evidence="10 11">
    <name type="scientific">Caenorhabditis auriculariae</name>
    <dbReference type="NCBI Taxonomy" id="2777116"/>
    <lineage>
        <taxon>Eukaryota</taxon>
        <taxon>Metazoa</taxon>
        <taxon>Ecdysozoa</taxon>
        <taxon>Nematoda</taxon>
        <taxon>Chromadorea</taxon>
        <taxon>Rhabditida</taxon>
        <taxon>Rhabditina</taxon>
        <taxon>Rhabditomorpha</taxon>
        <taxon>Rhabditoidea</taxon>
        <taxon>Rhabditidae</taxon>
        <taxon>Peloderinae</taxon>
        <taxon>Caenorhabditis</taxon>
    </lineage>
</organism>
<keyword evidence="6" id="KW-0539">Nucleus</keyword>
<dbReference type="Proteomes" id="UP000835052">
    <property type="component" value="Unassembled WGS sequence"/>
</dbReference>
<accession>A0A8S1GQH4</accession>
<dbReference type="Gene3D" id="3.30.310.50">
    <property type="entry name" value="Alpha-D-phosphohexomutase, C-terminal domain"/>
    <property type="match status" value="1"/>
</dbReference>
<comment type="subcellular location">
    <subcellularLocation>
        <location evidence="2">Cytoplasm</location>
    </subcellularLocation>
    <subcellularLocation>
        <location evidence="1">Nucleus</location>
    </subcellularLocation>
</comment>
<evidence type="ECO:0000256" key="5">
    <source>
        <dbReference type="ARBA" id="ARBA00022694"/>
    </source>
</evidence>
<dbReference type="InterPro" id="IPR015419">
    <property type="entry name" value="CTAG/Pcc1"/>
</dbReference>
<evidence type="ECO:0000256" key="4">
    <source>
        <dbReference type="ARBA" id="ARBA00022490"/>
    </source>
</evidence>
<dbReference type="EMBL" id="CAJGYM010000003">
    <property type="protein sequence ID" value="CAD6185937.1"/>
    <property type="molecule type" value="Genomic_DNA"/>
</dbReference>
<comment type="function">
    <text evidence="7">Component of the EKC/KEOPS complex that is required for the formation of a threonylcarbamoyl group on adenosine at position 37 (t(6)A37) in tRNAs that read codons beginning with adenine. The complex is probably involved in the transfer of the threonylcarbamoyl moiety of threonylcarbamoyl-AMP (TC-AMP) to the N6 group of A37. LAGE3 functions as a dimerization module for the complex.</text>
</comment>
<evidence type="ECO:0000256" key="3">
    <source>
        <dbReference type="ARBA" id="ARBA00007073"/>
    </source>
</evidence>
<feature type="region of interest" description="Disordered" evidence="9">
    <location>
        <begin position="1"/>
        <end position="21"/>
    </location>
</feature>
<dbReference type="OrthoDB" id="10025739at2759"/>
<dbReference type="PANTHER" id="PTHR31283">
    <property type="entry name" value="EKC/KEOPS COMPLEX SUBUNIT PCC1 FAMILY MEMBER"/>
    <property type="match status" value="1"/>
</dbReference>
<evidence type="ECO:0000256" key="6">
    <source>
        <dbReference type="ARBA" id="ARBA00023242"/>
    </source>
</evidence>
<dbReference type="GO" id="GO:0070525">
    <property type="term" value="P:tRNA threonylcarbamoyladenosine metabolic process"/>
    <property type="evidence" value="ECO:0007669"/>
    <property type="project" value="TreeGrafter"/>
</dbReference>
<evidence type="ECO:0000256" key="8">
    <source>
        <dbReference type="ARBA" id="ARBA00076355"/>
    </source>
</evidence>
<evidence type="ECO:0000313" key="11">
    <source>
        <dbReference type="Proteomes" id="UP000835052"/>
    </source>
</evidence>
<feature type="compositionally biased region" description="Low complexity" evidence="9">
    <location>
        <begin position="1"/>
        <end position="15"/>
    </location>
</feature>
<comment type="similarity">
    <text evidence="3">Belongs to the CTAG/PCC1 family.</text>
</comment>
<evidence type="ECO:0000256" key="7">
    <source>
        <dbReference type="ARBA" id="ARBA00053047"/>
    </source>
</evidence>
<evidence type="ECO:0000256" key="2">
    <source>
        <dbReference type="ARBA" id="ARBA00004496"/>
    </source>
</evidence>
<dbReference type="FunFam" id="3.30.310.50:FF:000005">
    <property type="entry name" value="L antigen family member 3"/>
    <property type="match status" value="1"/>
</dbReference>
<evidence type="ECO:0000256" key="1">
    <source>
        <dbReference type="ARBA" id="ARBA00004123"/>
    </source>
</evidence>
<proteinExistence type="inferred from homology"/>
<keyword evidence="4" id="KW-0963">Cytoplasm</keyword>
<dbReference type="AlphaFoldDB" id="A0A8S1GQH4"/>
<reference evidence="10" key="1">
    <citation type="submission" date="2020-10" db="EMBL/GenBank/DDBJ databases">
        <authorList>
            <person name="Kikuchi T."/>
        </authorList>
    </citation>
    <scope>NUCLEOTIDE SEQUENCE</scope>
    <source>
        <strain evidence="10">NKZ352</strain>
    </source>
</reference>
<dbReference type="GO" id="GO:0000408">
    <property type="term" value="C:EKC/KEOPS complex"/>
    <property type="evidence" value="ECO:0007669"/>
    <property type="project" value="TreeGrafter"/>
</dbReference>
<dbReference type="PANTHER" id="PTHR31283:SF5">
    <property type="entry name" value="EKC_KEOPS COMPLEX SUBUNIT LAGE3"/>
    <property type="match status" value="1"/>
</dbReference>
<sequence length="119" mass="13202">MSTQLEIDSGSSYSSDEAESSNDVVIYRHTAEVRLDMDNEEVAQIVLKALEVDKEPKRSGAVRHLSQDGKFLILKVQSKDRKSLQKSISNTIDMCELSRSAVSLAFSKPGIGSKRPYKP</sequence>